<keyword evidence="2" id="KW-1185">Reference proteome</keyword>
<dbReference type="OrthoDB" id="5959877at2759"/>
<protein>
    <recommendedName>
        <fullName evidence="3">DUF885 domain-containing protein</fullName>
    </recommendedName>
</protein>
<dbReference type="AlphaFoldDB" id="A0A087TUC2"/>
<dbReference type="PANTHER" id="PTHR33361:SF2">
    <property type="entry name" value="DUF885 DOMAIN-CONTAINING PROTEIN"/>
    <property type="match status" value="1"/>
</dbReference>
<gene>
    <name evidence="1" type="ORF">X975_12563</name>
</gene>
<feature type="non-terminal residue" evidence="1">
    <location>
        <position position="176"/>
    </location>
</feature>
<evidence type="ECO:0000313" key="2">
    <source>
        <dbReference type="Proteomes" id="UP000054359"/>
    </source>
</evidence>
<organism evidence="1 2">
    <name type="scientific">Stegodyphus mimosarum</name>
    <name type="common">African social velvet spider</name>
    <dbReference type="NCBI Taxonomy" id="407821"/>
    <lineage>
        <taxon>Eukaryota</taxon>
        <taxon>Metazoa</taxon>
        <taxon>Ecdysozoa</taxon>
        <taxon>Arthropoda</taxon>
        <taxon>Chelicerata</taxon>
        <taxon>Arachnida</taxon>
        <taxon>Araneae</taxon>
        <taxon>Araneomorphae</taxon>
        <taxon>Entelegynae</taxon>
        <taxon>Eresoidea</taxon>
        <taxon>Eresidae</taxon>
        <taxon>Stegodyphus</taxon>
    </lineage>
</organism>
<evidence type="ECO:0008006" key="3">
    <source>
        <dbReference type="Google" id="ProtNLM"/>
    </source>
</evidence>
<name>A0A087TUC2_STEMI</name>
<dbReference type="OMA" id="INEYIRC"/>
<dbReference type="PANTHER" id="PTHR33361">
    <property type="entry name" value="GLR0591 PROTEIN"/>
    <property type="match status" value="1"/>
</dbReference>
<accession>A0A087TUC2</accession>
<reference evidence="1 2" key="1">
    <citation type="submission" date="2013-11" db="EMBL/GenBank/DDBJ databases">
        <title>Genome sequencing of Stegodyphus mimosarum.</title>
        <authorList>
            <person name="Bechsgaard J."/>
        </authorList>
    </citation>
    <scope>NUCLEOTIDE SEQUENCE [LARGE SCALE GENOMIC DNA]</scope>
</reference>
<dbReference type="Proteomes" id="UP000054359">
    <property type="component" value="Unassembled WGS sequence"/>
</dbReference>
<dbReference type="EMBL" id="KK116778">
    <property type="protein sequence ID" value="KFM68711.1"/>
    <property type="molecule type" value="Genomic_DNA"/>
</dbReference>
<proteinExistence type="predicted"/>
<dbReference type="InterPro" id="IPR010281">
    <property type="entry name" value="DUF885"/>
</dbReference>
<evidence type="ECO:0000313" key="1">
    <source>
        <dbReference type="EMBL" id="KFM68711.1"/>
    </source>
</evidence>
<dbReference type="Pfam" id="PF05960">
    <property type="entry name" value="DUF885"/>
    <property type="match status" value="1"/>
</dbReference>
<sequence length="176" mass="20715">MMEQSGLPDFRRYIEDRKYGEAPSRFPLHSAYVEGWGLYSEYLGYELGLYEDLYFRFGHLSHEMLRACRLVVDTGLHAFNWSREQAINYVLDHTACHKKDIENEVNRYITWPGQACAYKVGEIKIRELRQKAEDELGSKFDVREFHDIVLQSFGPLSLLEQKVEKFIQQQCASKTH</sequence>